<feature type="domain" description="GtrA/DPMS transmembrane" evidence="7">
    <location>
        <begin position="13"/>
        <end position="126"/>
    </location>
</feature>
<organism evidence="8">
    <name type="scientific">uncultured Alphaproteobacteria bacterium</name>
    <dbReference type="NCBI Taxonomy" id="91750"/>
    <lineage>
        <taxon>Bacteria</taxon>
        <taxon>Pseudomonadati</taxon>
        <taxon>Pseudomonadota</taxon>
        <taxon>Alphaproteobacteria</taxon>
        <taxon>environmental samples</taxon>
    </lineage>
</organism>
<dbReference type="GO" id="GO:0005886">
    <property type="term" value="C:plasma membrane"/>
    <property type="evidence" value="ECO:0007669"/>
    <property type="project" value="TreeGrafter"/>
</dbReference>
<evidence type="ECO:0000259" key="7">
    <source>
        <dbReference type="Pfam" id="PF04138"/>
    </source>
</evidence>
<evidence type="ECO:0000256" key="4">
    <source>
        <dbReference type="ARBA" id="ARBA00022989"/>
    </source>
</evidence>
<dbReference type="InterPro" id="IPR051401">
    <property type="entry name" value="GtrA_CellWall_Glycosyl"/>
</dbReference>
<evidence type="ECO:0000313" key="8">
    <source>
        <dbReference type="EMBL" id="SBV94360.1"/>
    </source>
</evidence>
<feature type="transmembrane region" description="Helical" evidence="6">
    <location>
        <begin position="77"/>
        <end position="97"/>
    </location>
</feature>
<dbReference type="PANTHER" id="PTHR38459:SF1">
    <property type="entry name" value="PROPHAGE BACTOPRENOL-LINKED GLUCOSE TRANSLOCASE HOMOLOG"/>
    <property type="match status" value="1"/>
</dbReference>
<sequence>MTAAAHFRRFVAFAAVGLVGTAAHYLTLTGLVELGGIDPVAGSVAGFIVGAAVNYALNYRLTFRSHKSHREAATKFFAVAASGFVINAALMHVLVNLADLPYLLAQVGVTGFLVFWHYALNALWTFR</sequence>
<keyword evidence="4 6" id="KW-1133">Transmembrane helix</keyword>
<dbReference type="GO" id="GO:0000271">
    <property type="term" value="P:polysaccharide biosynthetic process"/>
    <property type="evidence" value="ECO:0007669"/>
    <property type="project" value="InterPro"/>
</dbReference>
<dbReference type="PANTHER" id="PTHR38459">
    <property type="entry name" value="PROPHAGE BACTOPRENOL-LINKED GLUCOSE TRANSLOCASE HOMOLOG"/>
    <property type="match status" value="1"/>
</dbReference>
<keyword evidence="3 6" id="KW-0812">Transmembrane</keyword>
<evidence type="ECO:0000256" key="2">
    <source>
        <dbReference type="ARBA" id="ARBA00009399"/>
    </source>
</evidence>
<dbReference type="Pfam" id="PF04138">
    <property type="entry name" value="GtrA_DPMS_TM"/>
    <property type="match status" value="1"/>
</dbReference>
<evidence type="ECO:0000256" key="5">
    <source>
        <dbReference type="ARBA" id="ARBA00023136"/>
    </source>
</evidence>
<gene>
    <name evidence="8" type="ORF">KL86APRO_10502</name>
</gene>
<feature type="transmembrane region" description="Helical" evidence="6">
    <location>
        <begin position="39"/>
        <end position="57"/>
    </location>
</feature>
<keyword evidence="5 6" id="KW-0472">Membrane</keyword>
<comment type="subcellular location">
    <subcellularLocation>
        <location evidence="1">Membrane</location>
        <topology evidence="1">Multi-pass membrane protein</topology>
    </subcellularLocation>
</comment>
<dbReference type="EMBL" id="FLUO01000001">
    <property type="protein sequence ID" value="SBV94360.1"/>
    <property type="molecule type" value="Genomic_DNA"/>
</dbReference>
<reference evidence="8" key="1">
    <citation type="submission" date="2016-04" db="EMBL/GenBank/DDBJ databases">
        <authorList>
            <person name="Evans L.H."/>
            <person name="Alamgir A."/>
            <person name="Owens N."/>
            <person name="Weber N.D."/>
            <person name="Virtaneva K."/>
            <person name="Barbian K."/>
            <person name="Babar A."/>
            <person name="Rosenke K."/>
        </authorList>
    </citation>
    <scope>NUCLEOTIDE SEQUENCE</scope>
    <source>
        <strain evidence="8">86</strain>
    </source>
</reference>
<dbReference type="InterPro" id="IPR007267">
    <property type="entry name" value="GtrA_DPMS_TM"/>
</dbReference>
<name>A0A212J4H5_9PROT</name>
<proteinExistence type="inferred from homology"/>
<evidence type="ECO:0000256" key="1">
    <source>
        <dbReference type="ARBA" id="ARBA00004141"/>
    </source>
</evidence>
<accession>A0A212J4H5</accession>
<comment type="similarity">
    <text evidence="2">Belongs to the GtrA family.</text>
</comment>
<evidence type="ECO:0000256" key="3">
    <source>
        <dbReference type="ARBA" id="ARBA00022692"/>
    </source>
</evidence>
<feature type="transmembrane region" description="Helical" evidence="6">
    <location>
        <begin position="103"/>
        <end position="124"/>
    </location>
</feature>
<evidence type="ECO:0000256" key="6">
    <source>
        <dbReference type="SAM" id="Phobius"/>
    </source>
</evidence>
<dbReference type="AlphaFoldDB" id="A0A212J4H5"/>
<protein>
    <recommendedName>
        <fullName evidence="7">GtrA/DPMS transmembrane domain-containing protein</fullName>
    </recommendedName>
</protein>